<proteinExistence type="predicted"/>
<dbReference type="Proteomes" id="UP000262325">
    <property type="component" value="Unassembled WGS sequence"/>
</dbReference>
<feature type="transmembrane region" description="Helical" evidence="1">
    <location>
        <begin position="6"/>
        <end position="33"/>
    </location>
</feature>
<dbReference type="AlphaFoldDB" id="A0A3D5QAG9"/>
<evidence type="ECO:0000313" key="3">
    <source>
        <dbReference type="Proteomes" id="UP000262325"/>
    </source>
</evidence>
<keyword evidence="1" id="KW-0472">Membrane</keyword>
<evidence type="ECO:0000256" key="1">
    <source>
        <dbReference type="SAM" id="Phobius"/>
    </source>
</evidence>
<keyword evidence="1" id="KW-1133">Transmembrane helix</keyword>
<gene>
    <name evidence="2" type="ORF">DHM44_03105</name>
</gene>
<feature type="transmembrane region" description="Helical" evidence="1">
    <location>
        <begin position="108"/>
        <end position="128"/>
    </location>
</feature>
<protein>
    <submittedName>
        <fullName evidence="2">AbrB family transcriptional regulator</fullName>
    </submittedName>
</protein>
<dbReference type="Pfam" id="PF05145">
    <property type="entry name" value="AbrB"/>
    <property type="match status" value="1"/>
</dbReference>
<dbReference type="PANTHER" id="PTHR38457">
    <property type="entry name" value="REGULATOR ABRB-RELATED"/>
    <property type="match status" value="1"/>
</dbReference>
<feature type="transmembrane region" description="Helical" evidence="1">
    <location>
        <begin position="78"/>
        <end position="101"/>
    </location>
</feature>
<dbReference type="NCBIfam" id="TIGR03082">
    <property type="entry name" value="Gneg_AbrB_dup"/>
    <property type="match status" value="1"/>
</dbReference>
<sequence length="160" mass="16470">MSLLIVVMAGIAGAILAIKLSVPGGAIVGAMIGSGIFTILSTTKIVIPAPINFTIQVALGIMIGTSMNKDLLKVASKIVPIAIVGSLVFIAVGVLIALFVYKLGFLDFTTALLGFTPGAMSSVLGLAISLEAKLALVATIQIIRLIMLVIVIPFIVKIIL</sequence>
<dbReference type="InterPro" id="IPR017516">
    <property type="entry name" value="AbrB_dup"/>
</dbReference>
<feature type="transmembrane region" description="Helical" evidence="1">
    <location>
        <begin position="45"/>
        <end position="66"/>
    </location>
</feature>
<dbReference type="PANTHER" id="PTHR38457:SF1">
    <property type="entry name" value="REGULATOR ABRB-RELATED"/>
    <property type="match status" value="1"/>
</dbReference>
<evidence type="ECO:0000313" key="2">
    <source>
        <dbReference type="EMBL" id="HCW92650.1"/>
    </source>
</evidence>
<accession>A0A3D5QAG9</accession>
<dbReference type="InterPro" id="IPR007820">
    <property type="entry name" value="AbrB_fam"/>
</dbReference>
<dbReference type="OMA" id="EWPIGTR"/>
<dbReference type="GO" id="GO:0010468">
    <property type="term" value="P:regulation of gene expression"/>
    <property type="evidence" value="ECO:0007669"/>
    <property type="project" value="InterPro"/>
</dbReference>
<name>A0A3D5QAG9_FLESI</name>
<organism evidence="2 3">
    <name type="scientific">Flexistipes sinusarabici</name>
    <dbReference type="NCBI Taxonomy" id="2352"/>
    <lineage>
        <taxon>Bacteria</taxon>
        <taxon>Pseudomonadati</taxon>
        <taxon>Deferribacterota</taxon>
        <taxon>Deferribacteres</taxon>
        <taxon>Deferribacterales</taxon>
        <taxon>Flexistipitaceae</taxon>
        <taxon>Flexistipes</taxon>
    </lineage>
</organism>
<comment type="caution">
    <text evidence="2">The sequence shown here is derived from an EMBL/GenBank/DDBJ whole genome shotgun (WGS) entry which is preliminary data.</text>
</comment>
<feature type="transmembrane region" description="Helical" evidence="1">
    <location>
        <begin position="134"/>
        <end position="156"/>
    </location>
</feature>
<dbReference type="EMBL" id="DPPF01000065">
    <property type="protein sequence ID" value="HCW92650.1"/>
    <property type="molecule type" value="Genomic_DNA"/>
</dbReference>
<dbReference type="GO" id="GO:0016020">
    <property type="term" value="C:membrane"/>
    <property type="evidence" value="ECO:0007669"/>
    <property type="project" value="InterPro"/>
</dbReference>
<reference evidence="2 3" key="1">
    <citation type="journal article" date="2018" name="Nat. Biotechnol.">
        <title>A standardized bacterial taxonomy based on genome phylogeny substantially revises the tree of life.</title>
        <authorList>
            <person name="Parks D.H."/>
            <person name="Chuvochina M."/>
            <person name="Waite D.W."/>
            <person name="Rinke C."/>
            <person name="Skarshewski A."/>
            <person name="Chaumeil P.A."/>
            <person name="Hugenholtz P."/>
        </authorList>
    </citation>
    <scope>NUCLEOTIDE SEQUENCE [LARGE SCALE GENOMIC DNA]</scope>
    <source>
        <strain evidence="2">UBA8672</strain>
    </source>
</reference>
<keyword evidence="1" id="KW-0812">Transmembrane</keyword>